<reference evidence="1" key="2">
    <citation type="submission" date="2020-11" db="EMBL/GenBank/DDBJ databases">
        <authorList>
            <person name="McCartney M.A."/>
            <person name="Auch B."/>
            <person name="Kono T."/>
            <person name="Mallez S."/>
            <person name="Becker A."/>
            <person name="Gohl D.M."/>
            <person name="Silverstein K.A.T."/>
            <person name="Koren S."/>
            <person name="Bechman K.B."/>
            <person name="Herman A."/>
            <person name="Abrahante J.E."/>
            <person name="Garbe J."/>
        </authorList>
    </citation>
    <scope>NUCLEOTIDE SEQUENCE</scope>
    <source>
        <strain evidence="1">Duluth1</strain>
        <tissue evidence="1">Whole animal</tissue>
    </source>
</reference>
<dbReference type="EMBL" id="JAIWYP010000011">
    <property type="protein sequence ID" value="KAH3734207.1"/>
    <property type="molecule type" value="Genomic_DNA"/>
</dbReference>
<keyword evidence="2" id="KW-1185">Reference proteome</keyword>
<evidence type="ECO:0000313" key="1">
    <source>
        <dbReference type="EMBL" id="KAH3734207.1"/>
    </source>
</evidence>
<protein>
    <submittedName>
        <fullName evidence="1">Uncharacterized protein</fullName>
    </submittedName>
</protein>
<accession>A0A9D4CVR5</accession>
<name>A0A9D4CVR5_DREPO</name>
<dbReference type="Proteomes" id="UP000828390">
    <property type="component" value="Unassembled WGS sequence"/>
</dbReference>
<organism evidence="1 2">
    <name type="scientific">Dreissena polymorpha</name>
    <name type="common">Zebra mussel</name>
    <name type="synonym">Mytilus polymorpha</name>
    <dbReference type="NCBI Taxonomy" id="45954"/>
    <lineage>
        <taxon>Eukaryota</taxon>
        <taxon>Metazoa</taxon>
        <taxon>Spiralia</taxon>
        <taxon>Lophotrochozoa</taxon>
        <taxon>Mollusca</taxon>
        <taxon>Bivalvia</taxon>
        <taxon>Autobranchia</taxon>
        <taxon>Heteroconchia</taxon>
        <taxon>Euheterodonta</taxon>
        <taxon>Imparidentia</taxon>
        <taxon>Neoheterodontei</taxon>
        <taxon>Myida</taxon>
        <taxon>Dreissenoidea</taxon>
        <taxon>Dreissenidae</taxon>
        <taxon>Dreissena</taxon>
    </lineage>
</organism>
<reference evidence="1" key="1">
    <citation type="journal article" date="2019" name="bioRxiv">
        <title>The Genome of the Zebra Mussel, Dreissena polymorpha: A Resource for Invasive Species Research.</title>
        <authorList>
            <person name="McCartney M.A."/>
            <person name="Auch B."/>
            <person name="Kono T."/>
            <person name="Mallez S."/>
            <person name="Zhang Y."/>
            <person name="Obille A."/>
            <person name="Becker A."/>
            <person name="Abrahante J.E."/>
            <person name="Garbe J."/>
            <person name="Badalamenti J.P."/>
            <person name="Herman A."/>
            <person name="Mangelson H."/>
            <person name="Liachko I."/>
            <person name="Sullivan S."/>
            <person name="Sone E.D."/>
            <person name="Koren S."/>
            <person name="Silverstein K.A.T."/>
            <person name="Beckman K.B."/>
            <person name="Gohl D.M."/>
        </authorList>
    </citation>
    <scope>NUCLEOTIDE SEQUENCE</scope>
    <source>
        <strain evidence="1">Duluth1</strain>
        <tissue evidence="1">Whole animal</tissue>
    </source>
</reference>
<proteinExistence type="predicted"/>
<evidence type="ECO:0000313" key="2">
    <source>
        <dbReference type="Proteomes" id="UP000828390"/>
    </source>
</evidence>
<sequence>MRSLPSDEEHLGIQHDRLNTIGSQYYSLSHIHLYLQNDNTGLIKNWLMKILKILWPDKISKED</sequence>
<dbReference type="AlphaFoldDB" id="A0A9D4CVR5"/>
<gene>
    <name evidence="1" type="ORF">DPMN_040647</name>
</gene>
<comment type="caution">
    <text evidence="1">The sequence shown here is derived from an EMBL/GenBank/DDBJ whole genome shotgun (WGS) entry which is preliminary data.</text>
</comment>